<evidence type="ECO:0000313" key="1">
    <source>
        <dbReference type="Proteomes" id="UP000515140"/>
    </source>
</evidence>
<dbReference type="PANTHER" id="PTHR31367:SF3">
    <property type="entry name" value="CYTOSOLIC 5'-NUCLEOTIDASE 1A"/>
    <property type="match status" value="1"/>
</dbReference>
<dbReference type="RefSeq" id="XP_020826498.1">
    <property type="nucleotide sequence ID" value="XM_020970839.1"/>
</dbReference>
<name>A0A6P5IZK7_PHACI</name>
<protein>
    <submittedName>
        <fullName evidence="2">Cytosolic 5'-nucleotidase 1A-like</fullName>
    </submittedName>
</protein>
<dbReference type="GO" id="GO:0008253">
    <property type="term" value="F:5'-nucleotidase activity"/>
    <property type="evidence" value="ECO:0007669"/>
    <property type="project" value="InterPro"/>
</dbReference>
<organism evidence="1 2">
    <name type="scientific">Phascolarctos cinereus</name>
    <name type="common">Koala</name>
    <dbReference type="NCBI Taxonomy" id="38626"/>
    <lineage>
        <taxon>Eukaryota</taxon>
        <taxon>Metazoa</taxon>
        <taxon>Chordata</taxon>
        <taxon>Craniata</taxon>
        <taxon>Vertebrata</taxon>
        <taxon>Euteleostomi</taxon>
        <taxon>Mammalia</taxon>
        <taxon>Metatheria</taxon>
        <taxon>Diprotodontia</taxon>
        <taxon>Phascolarctidae</taxon>
        <taxon>Phascolarctos</taxon>
    </lineage>
</organism>
<proteinExistence type="predicted"/>
<dbReference type="Pfam" id="PF06189">
    <property type="entry name" value="5-nucleotidase"/>
    <property type="match status" value="1"/>
</dbReference>
<accession>A0A6P5IZK7</accession>
<dbReference type="InParanoid" id="A0A6P5IZK7"/>
<reference evidence="2" key="1">
    <citation type="submission" date="2025-08" db="UniProtKB">
        <authorList>
            <consortium name="RefSeq"/>
        </authorList>
    </citation>
    <scope>IDENTIFICATION</scope>
    <source>
        <tissue evidence="2">Spleen</tissue>
    </source>
</reference>
<dbReference type="GO" id="GO:0005829">
    <property type="term" value="C:cytosol"/>
    <property type="evidence" value="ECO:0007669"/>
    <property type="project" value="TreeGrafter"/>
</dbReference>
<evidence type="ECO:0000313" key="2">
    <source>
        <dbReference type="RefSeq" id="XP_020826498.1"/>
    </source>
</evidence>
<dbReference type="PANTHER" id="PTHR31367">
    <property type="entry name" value="CYTOSOLIC 5'-NUCLEOTIDASE 1 FAMILY MEMBER"/>
    <property type="match status" value="1"/>
</dbReference>
<dbReference type="GO" id="GO:0009117">
    <property type="term" value="P:nucleotide metabolic process"/>
    <property type="evidence" value="ECO:0007669"/>
    <property type="project" value="InterPro"/>
</dbReference>
<dbReference type="GO" id="GO:0046085">
    <property type="term" value="P:adenosine metabolic process"/>
    <property type="evidence" value="ECO:0007669"/>
    <property type="project" value="TreeGrafter"/>
</dbReference>
<gene>
    <name evidence="2" type="primary">LOC110197162</name>
</gene>
<dbReference type="GO" id="GO:0000287">
    <property type="term" value="F:magnesium ion binding"/>
    <property type="evidence" value="ECO:0007669"/>
    <property type="project" value="InterPro"/>
</dbReference>
<dbReference type="GeneID" id="110197162"/>
<dbReference type="KEGG" id="pcw:110197162"/>
<dbReference type="GO" id="GO:0000166">
    <property type="term" value="F:nucleotide binding"/>
    <property type="evidence" value="ECO:0007669"/>
    <property type="project" value="InterPro"/>
</dbReference>
<dbReference type="InterPro" id="IPR010394">
    <property type="entry name" value="5-nucleotidase"/>
</dbReference>
<dbReference type="AlphaFoldDB" id="A0A6P5IZK7"/>
<dbReference type="Proteomes" id="UP000515140">
    <property type="component" value="Unplaced"/>
</dbReference>
<keyword evidence="1" id="KW-1185">Reference proteome</keyword>
<sequence length="243" mass="26850">MNSAPSTQLRLAFDRDAVLFSDETDCVFQECGLQGAVQHEKALEAVPIGELGLLREKFSQDESPVRTYLVTVHSEGDMSLRALNTLRAWGLHLDKTFFMDGAPKGPTLAQIRPHVFFDDSPEQHPGGSGLRGPLRPGAPWLLRGLRRALSATVSPLNLSLSTSASVSVSFFLQSHCPSPCLRAGPHSQDRESMAFPGWDCEEGLSQRAALTLLCCVYRKSPQGEPRTMGWNRHRTYHPSKPWV</sequence>